<evidence type="ECO:0000313" key="4">
    <source>
        <dbReference type="Proteomes" id="UP000006591"/>
    </source>
</evidence>
<dbReference type="Gramene" id="ONIVA11G08820.1">
    <property type="protein sequence ID" value="ONIVA11G08820.1"/>
    <property type="gene ID" value="ONIVA11G08820"/>
</dbReference>
<sequence>MKIERDFHMTNDGDDEFSYAKNSMMQRKAILAAKPTVKEAISKVCTDLHPQSMVIVDLGCSFGANTLLFVSDAITTIGENPNNTIGERPKEIQFFLNDLPGNDFNNIFQSLEQGLQPPPHYVVGLPGSFYTRLFPCNSVHLFHSSMSLMWLSQITNHIGLPENLDGIMNEANIHIGLTTPPLVTKLYQNQFKKDFSRFLQMRCKEIVPGGRMVLTMLGRNSTDVFSAGGTTMAFELLSQGLQTLVAEDCVEKEKLDSFNLPLYCPSVDELKELVWQNELLDITDIRLFEINGNPNGGSDQSAEDAAAAPVIIHGAAAAEAAGKTISTSLRAVKEPLIASHFGESILDKLFAVFARYFTNCIESEVEKSPLAE</sequence>
<keyword evidence="2" id="KW-0460">Magnesium</keyword>
<dbReference type="EnsemblPlants" id="ONIVA11G08820.1">
    <property type="protein sequence ID" value="ONIVA11G08820.1"/>
    <property type="gene ID" value="ONIVA11G08820"/>
</dbReference>
<evidence type="ECO:0008006" key="5">
    <source>
        <dbReference type="Google" id="ProtNLM"/>
    </source>
</evidence>
<dbReference type="Pfam" id="PF03492">
    <property type="entry name" value="Methyltransf_7"/>
    <property type="match status" value="1"/>
</dbReference>
<reference evidence="3" key="1">
    <citation type="submission" date="2015-04" db="UniProtKB">
        <authorList>
            <consortium name="EnsemblPlants"/>
        </authorList>
    </citation>
    <scope>IDENTIFICATION</scope>
    <source>
        <strain evidence="3">SL10</strain>
    </source>
</reference>
<reference evidence="3" key="2">
    <citation type="submission" date="2018-04" db="EMBL/GenBank/DDBJ databases">
        <title>OnivRS2 (Oryza nivara Reference Sequence Version 2).</title>
        <authorList>
            <person name="Zhang J."/>
            <person name="Kudrna D."/>
            <person name="Lee S."/>
            <person name="Talag J."/>
            <person name="Rajasekar S."/>
            <person name="Welchert J."/>
            <person name="Hsing Y.-I."/>
            <person name="Wing R.A."/>
        </authorList>
    </citation>
    <scope>NUCLEOTIDE SEQUENCE [LARGE SCALE GENOMIC DNA]</scope>
    <source>
        <strain evidence="3">SL10</strain>
    </source>
</reference>
<dbReference type="GO" id="GO:0046872">
    <property type="term" value="F:metal ion binding"/>
    <property type="evidence" value="ECO:0007669"/>
    <property type="project" value="UniProtKB-KW"/>
</dbReference>
<evidence type="ECO:0000256" key="2">
    <source>
        <dbReference type="ARBA" id="ARBA00022842"/>
    </source>
</evidence>
<accession>A0A0E0J0D7</accession>
<evidence type="ECO:0000313" key="3">
    <source>
        <dbReference type="EnsemblPlants" id="ONIVA11G08820.1"/>
    </source>
</evidence>
<dbReference type="Gene3D" id="1.10.1200.270">
    <property type="entry name" value="Methyltransferase, alpha-helical capping domain"/>
    <property type="match status" value="1"/>
</dbReference>
<keyword evidence="1" id="KW-0479">Metal-binding</keyword>
<dbReference type="GO" id="GO:0008168">
    <property type="term" value="F:methyltransferase activity"/>
    <property type="evidence" value="ECO:0007669"/>
    <property type="project" value="InterPro"/>
</dbReference>
<dbReference type="HOGENOM" id="CLU_019628_2_1_1"/>
<keyword evidence="4" id="KW-1185">Reference proteome</keyword>
<evidence type="ECO:0000256" key="1">
    <source>
        <dbReference type="ARBA" id="ARBA00022723"/>
    </source>
</evidence>
<proteinExistence type="predicted"/>
<dbReference type="SUPFAM" id="SSF53335">
    <property type="entry name" value="S-adenosyl-L-methionine-dependent methyltransferases"/>
    <property type="match status" value="1"/>
</dbReference>
<dbReference type="InterPro" id="IPR005299">
    <property type="entry name" value="MeTrfase_7"/>
</dbReference>
<dbReference type="FunFam" id="3.40.50.150:FF:000530">
    <property type="entry name" value="Os11g0256900 protein"/>
    <property type="match status" value="1"/>
</dbReference>
<dbReference type="Gene3D" id="3.40.50.150">
    <property type="entry name" value="Vaccinia Virus protein VP39"/>
    <property type="match status" value="1"/>
</dbReference>
<dbReference type="InterPro" id="IPR029063">
    <property type="entry name" value="SAM-dependent_MTases_sf"/>
</dbReference>
<name>A0A0E0J0D7_ORYNI</name>
<dbReference type="AlphaFoldDB" id="A0A0E0J0D7"/>
<dbReference type="Proteomes" id="UP000006591">
    <property type="component" value="Chromosome 11"/>
</dbReference>
<dbReference type="InterPro" id="IPR042086">
    <property type="entry name" value="MeTrfase_capping"/>
</dbReference>
<dbReference type="PANTHER" id="PTHR31009">
    <property type="entry name" value="S-ADENOSYL-L-METHIONINE:CARBOXYL METHYLTRANSFERASE FAMILY PROTEIN"/>
    <property type="match status" value="1"/>
</dbReference>
<dbReference type="eggNOG" id="ENOG502QQVK">
    <property type="taxonomic scope" value="Eukaryota"/>
</dbReference>
<protein>
    <recommendedName>
        <fullName evidence="5">SAM dependent carboxyl methyltransferase</fullName>
    </recommendedName>
</protein>
<dbReference type="OMA" id="WNAYQDE"/>
<organism evidence="3">
    <name type="scientific">Oryza nivara</name>
    <name type="common">Indian wild rice</name>
    <name type="synonym">Oryza sativa f. spontanea</name>
    <dbReference type="NCBI Taxonomy" id="4536"/>
    <lineage>
        <taxon>Eukaryota</taxon>
        <taxon>Viridiplantae</taxon>
        <taxon>Streptophyta</taxon>
        <taxon>Embryophyta</taxon>
        <taxon>Tracheophyta</taxon>
        <taxon>Spermatophyta</taxon>
        <taxon>Magnoliopsida</taxon>
        <taxon>Liliopsida</taxon>
        <taxon>Poales</taxon>
        <taxon>Poaceae</taxon>
        <taxon>BOP clade</taxon>
        <taxon>Oryzoideae</taxon>
        <taxon>Oryzeae</taxon>
        <taxon>Oryzinae</taxon>
        <taxon>Oryza</taxon>
    </lineage>
</organism>